<proteinExistence type="predicted"/>
<organism evidence="2 3">
    <name type="scientific">Aeromonas popoffii</name>
    <dbReference type="NCBI Taxonomy" id="70856"/>
    <lineage>
        <taxon>Bacteria</taxon>
        <taxon>Pseudomonadati</taxon>
        <taxon>Pseudomonadota</taxon>
        <taxon>Gammaproteobacteria</taxon>
        <taxon>Aeromonadales</taxon>
        <taxon>Aeromonadaceae</taxon>
        <taxon>Aeromonas</taxon>
    </lineage>
</organism>
<comment type="caution">
    <text evidence="2">The sequence shown here is derived from an EMBL/GenBank/DDBJ whole genome shotgun (WGS) entry which is preliminary data.</text>
</comment>
<dbReference type="Proteomes" id="UP000675653">
    <property type="component" value="Unassembled WGS sequence"/>
</dbReference>
<keyword evidence="3" id="KW-1185">Reference proteome</keyword>
<keyword evidence="1" id="KW-0732">Signal</keyword>
<dbReference type="InterPro" id="IPR049347">
    <property type="entry name" value="TsiV3"/>
</dbReference>
<evidence type="ECO:0008006" key="4">
    <source>
        <dbReference type="Google" id="ProtNLM"/>
    </source>
</evidence>
<evidence type="ECO:0000256" key="1">
    <source>
        <dbReference type="SAM" id="SignalP"/>
    </source>
</evidence>
<dbReference type="RefSeq" id="WP_212512712.1">
    <property type="nucleotide sequence ID" value="NZ_CAWQDX010000002.1"/>
</dbReference>
<protein>
    <recommendedName>
        <fullName evidence="4">DUF1311 domain-containing protein</fullName>
    </recommendedName>
</protein>
<dbReference type="Gene3D" id="1.10.8.1160">
    <property type="match status" value="1"/>
</dbReference>
<feature type="chain" id="PRO_5045049434" description="DUF1311 domain-containing protein" evidence="1">
    <location>
        <begin position="25"/>
        <end position="122"/>
    </location>
</feature>
<sequence length="122" mass="13921">MKKVLFICSFVFFSSFFSSQSAVASDNCNNSSGVHQEMVSCVQKQTDKYEINLKNIISSKSSDYGFSKNFYDKQRLAIHEKCMIYSNVGGQRGEFLMVQCELDSVKNLNEYISQYIDDVNNS</sequence>
<dbReference type="EMBL" id="JAGRZL010000010">
    <property type="protein sequence ID" value="MBR7628056.1"/>
    <property type="molecule type" value="Genomic_DNA"/>
</dbReference>
<gene>
    <name evidence="2" type="ORF">KAT72_03130</name>
</gene>
<reference evidence="2 3" key="1">
    <citation type="submission" date="2021-04" db="EMBL/GenBank/DDBJ databases">
        <title>Draft Genome of Aeromonas popoffii ID682, isolated from a natural water source in Idaho.</title>
        <authorList>
            <person name="Testerman T."/>
            <person name="Graf J."/>
        </authorList>
    </citation>
    <scope>NUCLEOTIDE SEQUENCE [LARGE SCALE GENOMIC DNA]</scope>
    <source>
        <strain evidence="2 3">ID682</strain>
    </source>
</reference>
<dbReference type="Pfam" id="PF20889">
    <property type="entry name" value="TsiV3"/>
    <property type="match status" value="1"/>
</dbReference>
<dbReference type="InterPro" id="IPR049348">
    <property type="entry name" value="TsiV3_sf"/>
</dbReference>
<evidence type="ECO:0000313" key="3">
    <source>
        <dbReference type="Proteomes" id="UP000675653"/>
    </source>
</evidence>
<feature type="signal peptide" evidence="1">
    <location>
        <begin position="1"/>
        <end position="24"/>
    </location>
</feature>
<accession>A0ABS5GLP0</accession>
<evidence type="ECO:0000313" key="2">
    <source>
        <dbReference type="EMBL" id="MBR7628056.1"/>
    </source>
</evidence>
<name>A0ABS5GLP0_9GAMM</name>